<dbReference type="Gene3D" id="1.25.40.10">
    <property type="entry name" value="Tetratricopeptide repeat domain"/>
    <property type="match status" value="3"/>
</dbReference>
<dbReference type="InterPro" id="IPR019734">
    <property type="entry name" value="TPR_rpt"/>
</dbReference>
<evidence type="ECO:0000256" key="3">
    <source>
        <dbReference type="ARBA" id="ARBA00023778"/>
    </source>
</evidence>
<keyword evidence="7" id="KW-1185">Reference proteome</keyword>
<feature type="region of interest" description="Disordered" evidence="5">
    <location>
        <begin position="1"/>
        <end position="57"/>
    </location>
</feature>
<evidence type="ECO:0000256" key="4">
    <source>
        <dbReference type="PROSITE-ProRule" id="PRU00339"/>
    </source>
</evidence>
<dbReference type="PROSITE" id="PS50005">
    <property type="entry name" value="TPR"/>
    <property type="match status" value="4"/>
</dbReference>
<dbReference type="SMART" id="SM00028">
    <property type="entry name" value="TPR"/>
    <property type="match status" value="8"/>
</dbReference>
<accession>A0ABY7ENH7</accession>
<feature type="compositionally biased region" description="Polar residues" evidence="5">
    <location>
        <begin position="607"/>
        <end position="618"/>
    </location>
</feature>
<feature type="region of interest" description="Disordered" evidence="5">
    <location>
        <begin position="469"/>
        <end position="659"/>
    </location>
</feature>
<feature type="repeat" description="TPR" evidence="4">
    <location>
        <begin position="231"/>
        <end position="264"/>
    </location>
</feature>
<name>A0ABY7ENH7_MYAAR</name>
<dbReference type="Pfam" id="PF13414">
    <property type="entry name" value="TPR_11"/>
    <property type="match status" value="1"/>
</dbReference>
<evidence type="ECO:0000313" key="6">
    <source>
        <dbReference type="EMBL" id="WAR11557.1"/>
    </source>
</evidence>
<dbReference type="EMBL" id="CP111019">
    <property type="protein sequence ID" value="WAR11557.1"/>
    <property type="molecule type" value="Genomic_DNA"/>
</dbReference>
<keyword evidence="1" id="KW-0677">Repeat</keyword>
<dbReference type="PANTHER" id="PTHR44186:SF1">
    <property type="entry name" value="BARDET-BIEDL SYNDROME 4 PROTEIN"/>
    <property type="match status" value="1"/>
</dbReference>
<feature type="compositionally biased region" description="Pro residues" evidence="5">
    <location>
        <begin position="522"/>
        <end position="533"/>
    </location>
</feature>
<keyword evidence="2 4" id="KW-0802">TPR repeat</keyword>
<evidence type="ECO:0000256" key="5">
    <source>
        <dbReference type="SAM" id="MobiDB-lite"/>
    </source>
</evidence>
<feature type="repeat" description="TPR" evidence="4">
    <location>
        <begin position="367"/>
        <end position="400"/>
    </location>
</feature>
<feature type="repeat" description="TPR" evidence="4">
    <location>
        <begin position="197"/>
        <end position="230"/>
    </location>
</feature>
<feature type="repeat" description="TPR" evidence="4">
    <location>
        <begin position="333"/>
        <end position="366"/>
    </location>
</feature>
<sequence>MAGLENAPPIPNKEDLEDEAQTVISVDTPGGQEGPGAPPPIPEVPAQPKPRPRKAPDIPIFERRNWLIHLHYVRKDYEQCKSLIKEQLGESGGMCEYAVYVQALILRMEGRIQESLELFQTCALLNPGSGENLKQVARSLFLLARHKAAIDVYNEAEKLSMNDWEICHNKGVCHMYLREMDKAKECLQKAISFKRHEISYVMLGKISLIKGDIPAAIEIYKQAVEFSPENPDMLTTLGLLYMQIGQYQKAFENLGNAMTYDPQHVKAIMAAGSMMQSHGDFDVALTKYRVAAVSSPESPPLWNNIGMCFFGKKKYVAAISCLKRANYLAPFDWKILYNLGLVHLTMQQYASAFHFLSAAINLRPKMSQLFMLLGVALTHLEDSDNARQAYEQAVTLDQKDPMISLNFAVFLFNNNDKKAAQKQFAAFENKMRALKGNNNPANSDPEVQEVASKLAAALQVGESLVWKAEPKPSAEETQVKQPADGPGAVKEPEPNRSDLPLAPTPISRAVTSAGVDTDLVPTPIPETPAPSFPPNRDEILETPLPNLPPGTDEPDRPPPTPTFHPAPGEPMLQKREGDLSALPTPFGKSIPPLPFKLGGGSRLPPVQGSSATGSSLDNLPSPPDDELPTYAEVEMADKLSGKKKKKHKNKEPTPELEAL</sequence>
<dbReference type="Pfam" id="PF13432">
    <property type="entry name" value="TPR_16"/>
    <property type="match status" value="1"/>
</dbReference>
<reference evidence="6" key="1">
    <citation type="submission" date="2022-11" db="EMBL/GenBank/DDBJ databases">
        <title>Centuries of genome instability and evolution in soft-shell clam transmissible cancer (bioRxiv).</title>
        <authorList>
            <person name="Hart S.F.M."/>
            <person name="Yonemitsu M.A."/>
            <person name="Giersch R.M."/>
            <person name="Beal B.F."/>
            <person name="Arriagada G."/>
            <person name="Davis B.W."/>
            <person name="Ostrander E.A."/>
            <person name="Goff S.P."/>
            <person name="Metzger M.J."/>
        </authorList>
    </citation>
    <scope>NUCLEOTIDE SEQUENCE</scope>
    <source>
        <strain evidence="6">MELC-2E11</strain>
        <tissue evidence="6">Siphon/mantle</tissue>
    </source>
</reference>
<evidence type="ECO:0000313" key="7">
    <source>
        <dbReference type="Proteomes" id="UP001164746"/>
    </source>
</evidence>
<dbReference type="Proteomes" id="UP001164746">
    <property type="component" value="Chromosome 8"/>
</dbReference>
<feature type="compositionally biased region" description="Pro residues" evidence="5">
    <location>
        <begin position="557"/>
        <end position="568"/>
    </location>
</feature>
<evidence type="ECO:0000256" key="2">
    <source>
        <dbReference type="ARBA" id="ARBA00022803"/>
    </source>
</evidence>
<proteinExistence type="inferred from homology"/>
<evidence type="ECO:0000256" key="1">
    <source>
        <dbReference type="ARBA" id="ARBA00022737"/>
    </source>
</evidence>
<dbReference type="PROSITE" id="PS50293">
    <property type="entry name" value="TPR_REGION"/>
    <property type="match status" value="1"/>
</dbReference>
<protein>
    <submittedName>
        <fullName evidence="6">BBS4-like protein</fullName>
    </submittedName>
</protein>
<feature type="compositionally biased region" description="Pro residues" evidence="5">
    <location>
        <begin position="36"/>
        <end position="49"/>
    </location>
</feature>
<dbReference type="SUPFAM" id="SSF48452">
    <property type="entry name" value="TPR-like"/>
    <property type="match status" value="1"/>
</dbReference>
<organism evidence="6 7">
    <name type="scientific">Mya arenaria</name>
    <name type="common">Soft-shell clam</name>
    <dbReference type="NCBI Taxonomy" id="6604"/>
    <lineage>
        <taxon>Eukaryota</taxon>
        <taxon>Metazoa</taxon>
        <taxon>Spiralia</taxon>
        <taxon>Lophotrochozoa</taxon>
        <taxon>Mollusca</taxon>
        <taxon>Bivalvia</taxon>
        <taxon>Autobranchia</taxon>
        <taxon>Heteroconchia</taxon>
        <taxon>Euheterodonta</taxon>
        <taxon>Imparidentia</taxon>
        <taxon>Neoheterodontei</taxon>
        <taxon>Myida</taxon>
        <taxon>Myoidea</taxon>
        <taxon>Myidae</taxon>
        <taxon>Mya</taxon>
    </lineage>
</organism>
<dbReference type="InterPro" id="IPR011990">
    <property type="entry name" value="TPR-like_helical_dom_sf"/>
</dbReference>
<dbReference type="PANTHER" id="PTHR44186">
    <property type="match status" value="1"/>
</dbReference>
<dbReference type="Pfam" id="PF13181">
    <property type="entry name" value="TPR_8"/>
    <property type="match status" value="2"/>
</dbReference>
<feature type="compositionally biased region" description="Basic and acidic residues" evidence="5">
    <location>
        <begin position="469"/>
        <end position="478"/>
    </location>
</feature>
<gene>
    <name evidence="6" type="ORF">MAR_025737</name>
</gene>
<comment type="similarity">
    <text evidence="3">Belongs to the BBS4 family.</text>
</comment>